<dbReference type="SUPFAM" id="SSF56801">
    <property type="entry name" value="Acetyl-CoA synthetase-like"/>
    <property type="match status" value="1"/>
</dbReference>
<dbReference type="PANTHER" id="PTHR43767">
    <property type="entry name" value="LONG-CHAIN-FATTY-ACID--COA LIGASE"/>
    <property type="match status" value="1"/>
</dbReference>
<dbReference type="EMBL" id="JABBFX010000001">
    <property type="protein sequence ID" value="NML44301.1"/>
    <property type="molecule type" value="Genomic_DNA"/>
</dbReference>
<dbReference type="Gene3D" id="3.30.300.30">
    <property type="match status" value="1"/>
</dbReference>
<dbReference type="InterPro" id="IPR020845">
    <property type="entry name" value="AMP-binding_CS"/>
</dbReference>
<dbReference type="InterPro" id="IPR025110">
    <property type="entry name" value="AMP-bd_C"/>
</dbReference>
<evidence type="ECO:0000313" key="4">
    <source>
        <dbReference type="Proteomes" id="UP000541185"/>
    </source>
</evidence>
<name>A0A848H427_9BURK</name>
<dbReference type="GO" id="GO:0016878">
    <property type="term" value="F:acid-thiol ligase activity"/>
    <property type="evidence" value="ECO:0007669"/>
    <property type="project" value="UniProtKB-ARBA"/>
</dbReference>
<evidence type="ECO:0000313" key="3">
    <source>
        <dbReference type="EMBL" id="NML44301.1"/>
    </source>
</evidence>
<dbReference type="Pfam" id="PF00501">
    <property type="entry name" value="AMP-binding"/>
    <property type="match status" value="1"/>
</dbReference>
<keyword evidence="3" id="KW-0436">Ligase</keyword>
<comment type="caution">
    <text evidence="3">The sequence shown here is derived from an EMBL/GenBank/DDBJ whole genome shotgun (WGS) entry which is preliminary data.</text>
</comment>
<proteinExistence type="predicted"/>
<evidence type="ECO:0000259" key="1">
    <source>
        <dbReference type="Pfam" id="PF00501"/>
    </source>
</evidence>
<dbReference type="Proteomes" id="UP000541185">
    <property type="component" value="Unassembled WGS sequence"/>
</dbReference>
<protein>
    <submittedName>
        <fullName evidence="3">ATP-dependent acyl-CoA ligase</fullName>
    </submittedName>
</protein>
<dbReference type="InterPro" id="IPR042099">
    <property type="entry name" value="ANL_N_sf"/>
</dbReference>
<dbReference type="Pfam" id="PF13193">
    <property type="entry name" value="AMP-binding_C"/>
    <property type="match status" value="1"/>
</dbReference>
<accession>A0A848H427</accession>
<feature type="domain" description="AMP-dependent synthetase/ligase" evidence="1">
    <location>
        <begin position="26"/>
        <end position="382"/>
    </location>
</feature>
<dbReference type="InterPro" id="IPR045851">
    <property type="entry name" value="AMP-bd_C_sf"/>
</dbReference>
<sequence>MISHSFGPTGRIVLAPQQRHPSVLLAQQAAARPHNPFLSIEGRTWSYAQARDQVLRVAAGLAREGVAEGSRVGVLLPNCAEFVFLWFACAHLGATTVAINPQFRGALLDNAMGPSGCTVAVLHTPSADALESLSPEVRDAVRTVVAIGAAAERAPGAIPLRAWTEAPVPADLPPRGDHRSIQVISFTSGSTGPSKGVLITNTQALDSACTYVHAVRLTAEDTLYTPFAFFHGMSTRLGVLPTLLAGGHVVVGQKFSASRYWQEAIECGATVGQTLPPMTAMLKALPAAPHDTAHRVTRMYNSRADEEFEARFGVKLVEAYGMTEIGLPIYSAFGQRRQGAAGQVHPDWEMAIVDDEDQPVAPGATGELVFRPRVPWLMMQGYVGRPDATVEANRNLWFHSGDIGRQDADGYVYFIDRRKERIRRLGENISSFDVESLVSSHPDVRECAALAHPANVGEDDVRIIVVAAEGAGLSAAKLYDWLTRVMPRYMLPRYIEFTDALPRTPTNKIEKLKLKEAGLPAHAWDRDQHHAPVLGRAAAAA</sequence>
<dbReference type="PROSITE" id="PS00455">
    <property type="entry name" value="AMP_BINDING"/>
    <property type="match status" value="1"/>
</dbReference>
<gene>
    <name evidence="3" type="ORF">HHL11_11105</name>
</gene>
<dbReference type="Gene3D" id="3.40.50.12780">
    <property type="entry name" value="N-terminal domain of ligase-like"/>
    <property type="match status" value="1"/>
</dbReference>
<keyword evidence="4" id="KW-1185">Reference proteome</keyword>
<reference evidence="3 4" key="1">
    <citation type="submission" date="2020-04" db="EMBL/GenBank/DDBJ databases">
        <title>Ramlibacter sp. G-1-2-2 isolated from soil.</title>
        <authorList>
            <person name="Dahal R.H."/>
        </authorList>
    </citation>
    <scope>NUCLEOTIDE SEQUENCE [LARGE SCALE GENOMIC DNA]</scope>
    <source>
        <strain evidence="3 4">G-1-2-2</strain>
    </source>
</reference>
<evidence type="ECO:0000259" key="2">
    <source>
        <dbReference type="Pfam" id="PF13193"/>
    </source>
</evidence>
<dbReference type="AlphaFoldDB" id="A0A848H427"/>
<feature type="domain" description="AMP-binding enzyme C-terminal" evidence="2">
    <location>
        <begin position="434"/>
        <end position="508"/>
    </location>
</feature>
<dbReference type="PANTHER" id="PTHR43767:SF1">
    <property type="entry name" value="NONRIBOSOMAL PEPTIDE SYNTHASE PES1 (EUROFUNG)-RELATED"/>
    <property type="match status" value="1"/>
</dbReference>
<organism evidence="3 4">
    <name type="scientific">Ramlibacter agri</name>
    <dbReference type="NCBI Taxonomy" id="2728837"/>
    <lineage>
        <taxon>Bacteria</taxon>
        <taxon>Pseudomonadati</taxon>
        <taxon>Pseudomonadota</taxon>
        <taxon>Betaproteobacteria</taxon>
        <taxon>Burkholderiales</taxon>
        <taxon>Comamonadaceae</taxon>
        <taxon>Ramlibacter</taxon>
    </lineage>
</organism>
<dbReference type="InterPro" id="IPR000873">
    <property type="entry name" value="AMP-dep_synth/lig_dom"/>
</dbReference>
<dbReference type="InterPro" id="IPR050237">
    <property type="entry name" value="ATP-dep_AMP-bd_enzyme"/>
</dbReference>
<dbReference type="RefSeq" id="WP_169418443.1">
    <property type="nucleotide sequence ID" value="NZ_JABBFX010000001.1"/>
</dbReference>